<dbReference type="Proteomes" id="UP000428333">
    <property type="component" value="Linkage Group LG01"/>
</dbReference>
<comment type="caution">
    <text evidence="1">The sequence shown here is derived from an EMBL/GenBank/DDBJ whole genome shotgun (WGS) entry which is preliminary data.</text>
</comment>
<gene>
    <name evidence="1" type="ORF">C3L33_00508</name>
</gene>
<feature type="non-terminal residue" evidence="1">
    <location>
        <position position="42"/>
    </location>
</feature>
<evidence type="ECO:0000313" key="2">
    <source>
        <dbReference type="Proteomes" id="UP000428333"/>
    </source>
</evidence>
<reference evidence="1 2" key="1">
    <citation type="journal article" date="2019" name="Genome Biol. Evol.">
        <title>The Rhododendron genome and chromosomal organization provide insight into shared whole-genome duplications across the heath family (Ericaceae).</title>
        <authorList>
            <person name="Soza V.L."/>
            <person name="Lindsley D."/>
            <person name="Waalkes A."/>
            <person name="Ramage E."/>
            <person name="Patwardhan R.P."/>
            <person name="Burton J.N."/>
            <person name="Adey A."/>
            <person name="Kumar A."/>
            <person name="Qiu R."/>
            <person name="Shendure J."/>
            <person name="Hall B."/>
        </authorList>
    </citation>
    <scope>NUCLEOTIDE SEQUENCE [LARGE SCALE GENOMIC DNA]</scope>
    <source>
        <strain evidence="1">RSF 1966-606</strain>
    </source>
</reference>
<sequence length="42" mass="4671">MAIGSLLPARARARTSLWTSLPIRKESMRLLDHTGDLHWGGV</sequence>
<dbReference type="EMBL" id="QEFC01000021">
    <property type="protein sequence ID" value="KAE9467569.1"/>
    <property type="molecule type" value="Genomic_DNA"/>
</dbReference>
<proteinExistence type="predicted"/>
<keyword evidence="2" id="KW-1185">Reference proteome</keyword>
<organism evidence="1 2">
    <name type="scientific">Rhododendron williamsianum</name>
    <dbReference type="NCBI Taxonomy" id="262921"/>
    <lineage>
        <taxon>Eukaryota</taxon>
        <taxon>Viridiplantae</taxon>
        <taxon>Streptophyta</taxon>
        <taxon>Embryophyta</taxon>
        <taxon>Tracheophyta</taxon>
        <taxon>Spermatophyta</taxon>
        <taxon>Magnoliopsida</taxon>
        <taxon>eudicotyledons</taxon>
        <taxon>Gunneridae</taxon>
        <taxon>Pentapetalae</taxon>
        <taxon>asterids</taxon>
        <taxon>Ericales</taxon>
        <taxon>Ericaceae</taxon>
        <taxon>Ericoideae</taxon>
        <taxon>Rhodoreae</taxon>
        <taxon>Rhododendron</taxon>
    </lineage>
</organism>
<feature type="non-terminal residue" evidence="1">
    <location>
        <position position="1"/>
    </location>
</feature>
<dbReference type="AlphaFoldDB" id="A0A6A4MN92"/>
<evidence type="ECO:0000313" key="1">
    <source>
        <dbReference type="EMBL" id="KAE9467569.1"/>
    </source>
</evidence>
<name>A0A6A4MN92_9ERIC</name>
<protein>
    <submittedName>
        <fullName evidence="1">Uncharacterized protein</fullName>
    </submittedName>
</protein>
<accession>A0A6A4MN92</accession>